<feature type="transmembrane region" description="Helical" evidence="2">
    <location>
        <begin position="135"/>
        <end position="162"/>
    </location>
</feature>
<name>A0A428Z3C9_KIBAR</name>
<feature type="transmembrane region" description="Helical" evidence="2">
    <location>
        <begin position="182"/>
        <end position="203"/>
    </location>
</feature>
<evidence type="ECO:0000256" key="1">
    <source>
        <dbReference type="ARBA" id="ARBA00005801"/>
    </source>
</evidence>
<feature type="transmembrane region" description="Helical" evidence="2">
    <location>
        <begin position="105"/>
        <end position="123"/>
    </location>
</feature>
<sequence length="207" mass="21442">MVLTVCLLAGGLLAGALGRCLLRRLRRGAQLRPGWCEAACAILWGLTGLAGMPTLWLPVMMALSWFAVLLTATDLKHGRLPDALTLPAYPVFGLLLALAGSLERALVGAALFFCLHATVHFLVPESLGRGDVKLSGSLGAILGAVSWLALSIGLALAALITLTLRAVSPGRHSDRVPHGPGLLAATWLLAFLPATPGLPADVAPLAL</sequence>
<dbReference type="GO" id="GO:0006465">
    <property type="term" value="P:signal peptide processing"/>
    <property type="evidence" value="ECO:0007669"/>
    <property type="project" value="TreeGrafter"/>
</dbReference>
<keyword evidence="2" id="KW-0812">Transmembrane</keyword>
<accession>A0A428Z3C9</accession>
<feature type="domain" description="Prepilin type IV endopeptidase peptidase" evidence="3">
    <location>
        <begin position="62"/>
        <end position="160"/>
    </location>
</feature>
<dbReference type="GO" id="GO:0005886">
    <property type="term" value="C:plasma membrane"/>
    <property type="evidence" value="ECO:0007669"/>
    <property type="project" value="TreeGrafter"/>
</dbReference>
<dbReference type="GO" id="GO:0004190">
    <property type="term" value="F:aspartic-type endopeptidase activity"/>
    <property type="evidence" value="ECO:0007669"/>
    <property type="project" value="InterPro"/>
</dbReference>
<dbReference type="EMBL" id="QHKI01000028">
    <property type="protein sequence ID" value="RSM80631.1"/>
    <property type="molecule type" value="Genomic_DNA"/>
</dbReference>
<dbReference type="PANTHER" id="PTHR30487:SF0">
    <property type="entry name" value="PREPILIN LEADER PEPTIDASE_N-METHYLTRANSFERASE-RELATED"/>
    <property type="match status" value="1"/>
</dbReference>
<comment type="similarity">
    <text evidence="1">Belongs to the peptidase A24 family.</text>
</comment>
<evidence type="ECO:0000313" key="5">
    <source>
        <dbReference type="Proteomes" id="UP000287547"/>
    </source>
</evidence>
<dbReference type="Pfam" id="PF01478">
    <property type="entry name" value="Peptidase_A24"/>
    <property type="match status" value="1"/>
</dbReference>
<keyword evidence="2" id="KW-0472">Membrane</keyword>
<dbReference type="InterPro" id="IPR000045">
    <property type="entry name" value="Prepilin_IV_endopep_pep"/>
</dbReference>
<dbReference type="InterPro" id="IPR050882">
    <property type="entry name" value="Prepilin_peptidase/N-MTase"/>
</dbReference>
<feature type="transmembrane region" description="Helical" evidence="2">
    <location>
        <begin position="80"/>
        <end position="99"/>
    </location>
</feature>
<feature type="transmembrane region" description="Helical" evidence="2">
    <location>
        <begin position="42"/>
        <end position="68"/>
    </location>
</feature>
<keyword evidence="2" id="KW-1133">Transmembrane helix</keyword>
<protein>
    <submittedName>
        <fullName evidence="4">Prepilin peptidase</fullName>
    </submittedName>
</protein>
<evidence type="ECO:0000313" key="4">
    <source>
        <dbReference type="EMBL" id="RSM80631.1"/>
    </source>
</evidence>
<dbReference type="AlphaFoldDB" id="A0A428Z3C9"/>
<evidence type="ECO:0000256" key="2">
    <source>
        <dbReference type="SAM" id="Phobius"/>
    </source>
</evidence>
<dbReference type="OrthoDB" id="5197713at2"/>
<dbReference type="Gene3D" id="1.20.120.1220">
    <property type="match status" value="1"/>
</dbReference>
<organism evidence="4 5">
    <name type="scientific">Kibdelosporangium aridum</name>
    <dbReference type="NCBI Taxonomy" id="2030"/>
    <lineage>
        <taxon>Bacteria</taxon>
        <taxon>Bacillati</taxon>
        <taxon>Actinomycetota</taxon>
        <taxon>Actinomycetes</taxon>
        <taxon>Pseudonocardiales</taxon>
        <taxon>Pseudonocardiaceae</taxon>
        <taxon>Kibdelosporangium</taxon>
    </lineage>
</organism>
<proteinExistence type="inferred from homology"/>
<dbReference type="PANTHER" id="PTHR30487">
    <property type="entry name" value="TYPE 4 PREPILIN-LIKE PROTEINS LEADER PEPTIDE-PROCESSING ENZYME"/>
    <property type="match status" value="1"/>
</dbReference>
<comment type="caution">
    <text evidence="4">The sequence shown here is derived from an EMBL/GenBank/DDBJ whole genome shotgun (WGS) entry which is preliminary data.</text>
</comment>
<reference evidence="4 5" key="1">
    <citation type="submission" date="2018-05" db="EMBL/GenBank/DDBJ databases">
        <title>Evolution of GPA BGCs.</title>
        <authorList>
            <person name="Waglechner N."/>
            <person name="Wright G.D."/>
        </authorList>
    </citation>
    <scope>NUCLEOTIDE SEQUENCE [LARGE SCALE GENOMIC DNA]</scope>
    <source>
        <strain evidence="4 5">A82846</strain>
    </source>
</reference>
<gene>
    <name evidence="4" type="ORF">DMH04_29245</name>
</gene>
<evidence type="ECO:0000259" key="3">
    <source>
        <dbReference type="Pfam" id="PF01478"/>
    </source>
</evidence>
<dbReference type="Proteomes" id="UP000287547">
    <property type="component" value="Unassembled WGS sequence"/>
</dbReference>